<dbReference type="KEGG" id="vg:80557383"/>
<evidence type="ECO:0000313" key="7">
    <source>
        <dbReference type="EMBL" id="BAI48199.1"/>
    </source>
</evidence>
<dbReference type="InterPro" id="IPR000722">
    <property type="entry name" value="RNA_pol_asu"/>
</dbReference>
<dbReference type="GO" id="GO:0003677">
    <property type="term" value="F:DNA binding"/>
    <property type="evidence" value="ECO:0007669"/>
    <property type="project" value="InterPro"/>
</dbReference>
<evidence type="ECO:0000256" key="3">
    <source>
        <dbReference type="ARBA" id="ARBA00022679"/>
    </source>
</evidence>
<dbReference type="GO" id="GO:0006351">
    <property type="term" value="P:DNA-templated transcription"/>
    <property type="evidence" value="ECO:0007669"/>
    <property type="project" value="InterPro"/>
</dbReference>
<protein>
    <recommendedName>
        <fullName evidence="1">DNA-directed RNA polymerase</fullName>
        <ecNumber evidence="1">2.7.7.6</ecNumber>
    </recommendedName>
</protein>
<keyword evidence="3" id="KW-0808">Transferase</keyword>
<keyword evidence="5" id="KW-0804">Transcription</keyword>
<feature type="non-terminal residue" evidence="7">
    <location>
        <position position="1"/>
    </location>
</feature>
<gene>
    <name evidence="7" type="primary">rnaP</name>
</gene>
<dbReference type="RefSeq" id="YP_010774574.1">
    <property type="nucleotide sequence ID" value="NC_074761.1"/>
</dbReference>
<organism evidence="7 8">
    <name type="scientific">Heterocapsa circularisquama DNA virus 01</name>
    <name type="common">HcDNAV01</name>
    <dbReference type="NCBI Taxonomy" id="650121"/>
    <lineage>
        <taxon>Viruses</taxon>
        <taxon>Viruses incertae sedis</taxon>
        <taxon>Dinodnavirus</taxon>
    </lineage>
</organism>
<dbReference type="Gene3D" id="3.30.1490.180">
    <property type="entry name" value="RNA polymerase ii"/>
    <property type="match status" value="1"/>
</dbReference>
<dbReference type="GO" id="GO:0003899">
    <property type="term" value="F:DNA-directed RNA polymerase activity"/>
    <property type="evidence" value="ECO:0007669"/>
    <property type="project" value="UniProtKB-EC"/>
</dbReference>
<feature type="domain" description="RNA polymerase alpha subunit" evidence="6">
    <location>
        <begin position="2"/>
        <end position="97"/>
    </location>
</feature>
<dbReference type="SUPFAM" id="SSF64484">
    <property type="entry name" value="beta and beta-prime subunits of DNA dependent RNA-polymerase"/>
    <property type="match status" value="1"/>
</dbReference>
<dbReference type="Gene3D" id="2.40.40.20">
    <property type="match status" value="1"/>
</dbReference>
<dbReference type="Proteomes" id="UP000232666">
    <property type="component" value="Genome"/>
</dbReference>
<evidence type="ECO:0000256" key="1">
    <source>
        <dbReference type="ARBA" id="ARBA00012418"/>
    </source>
</evidence>
<dbReference type="InterPro" id="IPR045867">
    <property type="entry name" value="DNA-dir_RpoC_beta_prime"/>
</dbReference>
<accession>D0FZR8</accession>
<dbReference type="GO" id="GO:0000428">
    <property type="term" value="C:DNA-directed RNA polymerase complex"/>
    <property type="evidence" value="ECO:0007669"/>
    <property type="project" value="UniProtKB-KW"/>
</dbReference>
<organismHost>
    <name type="scientific">Heterocapsa circularisquama</name>
    <name type="common">Dinoflagellate</name>
    <dbReference type="NCBI Taxonomy" id="139025"/>
</organismHost>
<sequence>DRLMRFVKNGIYNYPGAEKYIKKSNNRKYSLIFARDIVLENGDIVYRDLIDGDIIYFNRQPSLTYSSICAVKIVVDTNPNFYSIGMNVLICKYFGADGK</sequence>
<evidence type="ECO:0000256" key="4">
    <source>
        <dbReference type="ARBA" id="ARBA00022695"/>
    </source>
</evidence>
<evidence type="ECO:0000256" key="5">
    <source>
        <dbReference type="ARBA" id="ARBA00023163"/>
    </source>
</evidence>
<keyword evidence="8" id="KW-1185">Reference proteome</keyword>
<name>D0FZR8_HCV01</name>
<evidence type="ECO:0000256" key="2">
    <source>
        <dbReference type="ARBA" id="ARBA00022478"/>
    </source>
</evidence>
<dbReference type="PANTHER" id="PTHR19376">
    <property type="entry name" value="DNA-DIRECTED RNA POLYMERASE"/>
    <property type="match status" value="1"/>
</dbReference>
<dbReference type="Pfam" id="PF00623">
    <property type="entry name" value="RNA_pol_Rpb1_2"/>
    <property type="match status" value="1"/>
</dbReference>
<dbReference type="GeneID" id="80557383"/>
<dbReference type="EMBL" id="AB522602">
    <property type="protein sequence ID" value="BAI48199.1"/>
    <property type="molecule type" value="Genomic_DNA"/>
</dbReference>
<evidence type="ECO:0000259" key="6">
    <source>
        <dbReference type="Pfam" id="PF00623"/>
    </source>
</evidence>
<dbReference type="EC" id="2.7.7.6" evidence="1"/>
<proteinExistence type="predicted"/>
<evidence type="ECO:0000313" key="8">
    <source>
        <dbReference type="Proteomes" id="UP000232666"/>
    </source>
</evidence>
<reference evidence="7" key="1">
    <citation type="journal article" date="2009" name="Virol. J.">
        <title>Remarkable sequence similarity between the dinoflagellate-infecting marine girus and the terrestrial pathogen African swine fever virus.</title>
        <authorList>
            <person name="Ogata H."/>
            <person name="Toyoda K."/>
            <person name="Tomaru Y."/>
            <person name="Nakayama N."/>
            <person name="Shirai Y."/>
            <person name="Claverie J.-M."/>
            <person name="Nagasaki K."/>
        </authorList>
    </citation>
    <scope>NUCLEOTIDE SEQUENCE</scope>
    <source>
        <strain evidence="7">HcDNAV01</strain>
    </source>
</reference>
<keyword evidence="2 7" id="KW-0240">DNA-directed RNA polymerase</keyword>
<keyword evidence="4" id="KW-0548">Nucleotidyltransferase</keyword>
<dbReference type="PANTHER" id="PTHR19376:SF32">
    <property type="entry name" value="DNA-DIRECTED RNA POLYMERASE III SUBUNIT RPC1"/>
    <property type="match status" value="1"/>
</dbReference>